<dbReference type="RefSeq" id="WP_013390451.1">
    <property type="nucleotide sequence ID" value="NC_014639.1"/>
</dbReference>
<dbReference type="InterPro" id="IPR003594">
    <property type="entry name" value="HATPase_dom"/>
</dbReference>
<dbReference type="SUPFAM" id="SSF53335">
    <property type="entry name" value="S-adenosyl-L-methionine-dependent methyltransferases"/>
    <property type="match status" value="1"/>
</dbReference>
<evidence type="ECO:0000256" key="10">
    <source>
        <dbReference type="PROSITE-ProRule" id="PRU00050"/>
    </source>
</evidence>
<dbReference type="EMBL" id="CP002207">
    <property type="protein sequence ID" value="ADP31393.1"/>
    <property type="molecule type" value="Genomic_DNA"/>
</dbReference>
<dbReference type="InterPro" id="IPR000014">
    <property type="entry name" value="PAS"/>
</dbReference>
<evidence type="ECO:0000256" key="8">
    <source>
        <dbReference type="ARBA" id="ARBA00022840"/>
    </source>
</evidence>
<dbReference type="PROSITE" id="PS50109">
    <property type="entry name" value="HIS_KIN"/>
    <property type="match status" value="1"/>
</dbReference>
<feature type="active site" evidence="10">
    <location>
        <position position="26"/>
    </location>
</feature>
<feature type="active site" evidence="10">
    <location>
        <position position="53"/>
    </location>
</feature>
<dbReference type="Pfam" id="PF02518">
    <property type="entry name" value="HATPase_c"/>
    <property type="match status" value="1"/>
</dbReference>
<dbReference type="Pfam" id="PF03705">
    <property type="entry name" value="CheR_N"/>
    <property type="match status" value="1"/>
</dbReference>
<dbReference type="InterPro" id="IPR035965">
    <property type="entry name" value="PAS-like_dom_sf"/>
</dbReference>
<dbReference type="PROSITE" id="PS50123">
    <property type="entry name" value="CHER"/>
    <property type="match status" value="1"/>
</dbReference>
<dbReference type="Pfam" id="PF01739">
    <property type="entry name" value="CheR"/>
    <property type="match status" value="1"/>
</dbReference>
<comment type="catalytic activity">
    <reaction evidence="1">
        <text>ATP + protein L-histidine = ADP + protein N-phospho-L-histidine.</text>
        <dbReference type="EC" id="2.7.13.3"/>
    </reaction>
</comment>
<dbReference type="InterPro" id="IPR003661">
    <property type="entry name" value="HisK_dim/P_dom"/>
</dbReference>
<dbReference type="InterPro" id="IPR000673">
    <property type="entry name" value="Sig_transdc_resp-reg_Me-estase"/>
</dbReference>
<keyword evidence="11" id="KW-0175">Coiled coil</keyword>
<dbReference type="PRINTS" id="PR00996">
    <property type="entry name" value="CHERMTFRASE"/>
</dbReference>
<name>A0ABN3Z640_BACA1</name>
<evidence type="ECO:0000256" key="1">
    <source>
        <dbReference type="ARBA" id="ARBA00000085"/>
    </source>
</evidence>
<reference evidence="17 18" key="1">
    <citation type="journal article" date="2011" name="Front. Microbiol.">
        <title>Genomic signatures of strain selection and enhancement in Bacillus atrophaeus var. globigii, a historical biowarfare simulant.</title>
        <authorList>
            <person name="Gibbons H.S."/>
            <person name="Broomall S.M."/>
            <person name="McNew L.A."/>
            <person name="Daligault H."/>
            <person name="Chapman C."/>
            <person name="Bruce D."/>
            <person name="Karavis M."/>
            <person name="Krepps M."/>
            <person name="McGregor P.A."/>
            <person name="Hong C."/>
            <person name="Park K.H."/>
            <person name="Akmal A."/>
            <person name="Feldman A."/>
            <person name="Lin J.S."/>
            <person name="Chang W.E."/>
            <person name="Higgs B.W."/>
            <person name="Demirev P."/>
            <person name="Lindquist J."/>
            <person name="Liem A."/>
            <person name="Fochler E."/>
            <person name="Read T.D."/>
            <person name="Tapia R."/>
            <person name="Johnson S."/>
            <person name="Bishop-Lilly K.A."/>
            <person name="Detter C."/>
            <person name="Han C."/>
            <person name="Sozhamannan S."/>
            <person name="Rosenzweig C.N."/>
            <person name="Skowronski E.W."/>
        </authorList>
    </citation>
    <scope>NUCLEOTIDE SEQUENCE [LARGE SCALE GENOMIC DNA]</scope>
    <source>
        <strain evidence="17 18">1942</strain>
    </source>
</reference>
<comment type="catalytic activity">
    <reaction evidence="2">
        <text>L-glutamyl-[protein] + S-adenosyl-L-methionine = [protein]-L-glutamate 5-O-methyl ester + S-adenosyl-L-homocysteine</text>
        <dbReference type="Rhea" id="RHEA:24452"/>
        <dbReference type="Rhea" id="RHEA-COMP:10208"/>
        <dbReference type="Rhea" id="RHEA-COMP:10311"/>
        <dbReference type="ChEBI" id="CHEBI:29973"/>
        <dbReference type="ChEBI" id="CHEBI:57856"/>
        <dbReference type="ChEBI" id="CHEBI:59789"/>
        <dbReference type="ChEBI" id="CHEBI:82795"/>
        <dbReference type="EC" id="2.1.1.80"/>
    </reaction>
</comment>
<dbReference type="InterPro" id="IPR005467">
    <property type="entry name" value="His_kinase_dom"/>
</dbReference>
<feature type="coiled-coil region" evidence="11">
    <location>
        <begin position="652"/>
        <end position="721"/>
    </location>
</feature>
<dbReference type="InterPro" id="IPR036097">
    <property type="entry name" value="HisK_dim/P_sf"/>
</dbReference>
<evidence type="ECO:0000259" key="13">
    <source>
        <dbReference type="PROSITE" id="PS50112"/>
    </source>
</evidence>
<organism evidence="17 18">
    <name type="scientific">Bacillus atrophaeus (strain 1942)</name>
    <dbReference type="NCBI Taxonomy" id="720555"/>
    <lineage>
        <taxon>Bacteria</taxon>
        <taxon>Bacillati</taxon>
        <taxon>Bacillota</taxon>
        <taxon>Bacilli</taxon>
        <taxon>Bacillales</taxon>
        <taxon>Bacillaceae</taxon>
        <taxon>Bacillus</taxon>
    </lineage>
</organism>
<dbReference type="SMART" id="SM00388">
    <property type="entry name" value="HisKA"/>
    <property type="match status" value="1"/>
</dbReference>
<dbReference type="Gene3D" id="3.30.565.10">
    <property type="entry name" value="Histidine kinase-like ATPase, C-terminal domain"/>
    <property type="match status" value="1"/>
</dbReference>
<evidence type="ECO:0000259" key="16">
    <source>
        <dbReference type="PROSITE" id="PS50123"/>
    </source>
</evidence>
<sequence length="1182" mass="136144">MQEELMEVSPIDIAKQKPAIIGIGASAGGLNAVKEFFKAFKSSLNVCFVVVQHLSAKYKSFMPELLGKYTSMDVRLARNGETLKGKTVYLCPPNHNIKIENHTIQVHTYDENEKINYPIDYFLKSLALSQREKAIAIILSGKGRDGAEGMKLIHEQGGICMAQDESAQCPDMPNHVIKSGIADFVERPKKIAAYMNQLLNQVKCKLSDEAVEKTIYLIQKQTGIDFSMYKKNSVSRRIERRMNLLDEQMLSLDEYNRYVMKHPEELQLLFNDLLIGVTHFFRDKESFDTLRKHFVPAIVENNIKKGRKSCRVWVAGCSTGEEAYSVAMVFCEEIEKRKAAIDLQIFATDINKSSIQKASKGTYTEQAVSPVPPEWLVKYFEKKGPNYVVKKRLREHVVFAPHNVIKDSPFVDLDFISCRNVMIYFQQEFQEKVLSLFHFALREEGYLMLGPSETIGKMTNLYTPANRKWKVFSNSTSAEQIKYHLSEAAHAERKHEQAGKCNKIYELMEFHQMDEMYLSLIDQYLHPCMILNDREEIIASSESANQYLKFPNGKCNYSIYNIFPTNLSVPISTALKKARATNTEVKFQNMKVSVGGKPTHVELTLKSLKRNHYQLYILFIENKKYKREKSAKHELLMFDEDSAYHQRILDLEKELYETKQHLQTAIEKLETSNEELQSTNEELIAANEELQSTNEEMQSVNEELMTVNQQFEKKIEELTAMTTDMDNLLINTNIATIFLDEQCHIKLFTPEAENVFHLIERDIGRPIYHISSRLKYENYFEDIQLTLKDKRFIQKEVEAQNGDWYNVKMMPYYTNENKVEGVVITFVNITDLKSTNKALQISSEAVEQSPANILIAAADGQIKYVNKRFCEMIGKEQYEIIGENVFELYDQYFQLSELSSHWHSIPENNRWSGELYYQDKDGLDRWEYVTLLPVKDDSGQVGRIMRIAEDITNQKQSEKMLMKSEMLSAIGQLAAGIAHEIRNPLTSLKGFLQLMIQSKKYQKDYAEVMMSEFVRLESIINEFLVLSRSKSVQFETIQINDIVEDVSLILESQAMLKGVRVIKNLNDKLPDIKGVPNELKQVFLNVLKNAIESMEQIEGDIHIHTVYQNGYIQLTFEDQGKGISKEMMERLGEPFYTTKEKGTGLGLMVSFKIIESHKGTIEFESIENQGTKVTIKLPVSKK</sequence>
<dbReference type="SMART" id="SM00387">
    <property type="entry name" value="HATPase_c"/>
    <property type="match status" value="1"/>
</dbReference>
<evidence type="ECO:0000256" key="7">
    <source>
        <dbReference type="ARBA" id="ARBA00022777"/>
    </source>
</evidence>
<accession>A0ABN3Z640</accession>
<dbReference type="CDD" id="cd00130">
    <property type="entry name" value="PAS"/>
    <property type="match status" value="1"/>
</dbReference>
<evidence type="ECO:0000313" key="17">
    <source>
        <dbReference type="EMBL" id="ADP31393.1"/>
    </source>
</evidence>
<dbReference type="InterPro" id="IPR036804">
    <property type="entry name" value="CheR_N_sf"/>
</dbReference>
<dbReference type="PROSITE" id="PS50112">
    <property type="entry name" value="PAS"/>
    <property type="match status" value="1"/>
</dbReference>
<dbReference type="SMART" id="SM00138">
    <property type="entry name" value="MeTrc"/>
    <property type="match status" value="1"/>
</dbReference>
<keyword evidence="10" id="KW-0145">Chemotaxis</keyword>
<dbReference type="Gene3D" id="3.30.450.20">
    <property type="entry name" value="PAS domain"/>
    <property type="match status" value="2"/>
</dbReference>
<evidence type="ECO:0000256" key="11">
    <source>
        <dbReference type="SAM" id="Coils"/>
    </source>
</evidence>
<feature type="domain" description="Histidine kinase" evidence="12">
    <location>
        <begin position="976"/>
        <end position="1181"/>
    </location>
</feature>
<evidence type="ECO:0000256" key="2">
    <source>
        <dbReference type="ARBA" id="ARBA00001541"/>
    </source>
</evidence>
<evidence type="ECO:0000256" key="6">
    <source>
        <dbReference type="ARBA" id="ARBA00022741"/>
    </source>
</evidence>
<evidence type="ECO:0000313" key="18">
    <source>
        <dbReference type="Proteomes" id="UP000006867"/>
    </source>
</evidence>
<dbReference type="PROSITE" id="PS50122">
    <property type="entry name" value="CHEB"/>
    <property type="match status" value="1"/>
</dbReference>
<evidence type="ECO:0000259" key="15">
    <source>
        <dbReference type="PROSITE" id="PS50122"/>
    </source>
</evidence>
<dbReference type="SMART" id="SM00091">
    <property type="entry name" value="PAS"/>
    <property type="match status" value="2"/>
</dbReference>
<dbReference type="CDD" id="cd16434">
    <property type="entry name" value="CheB-CheR_fusion"/>
    <property type="match status" value="1"/>
</dbReference>
<dbReference type="SUPFAM" id="SSF47384">
    <property type="entry name" value="Homodimeric domain of signal transducing histidine kinase"/>
    <property type="match status" value="1"/>
</dbReference>
<dbReference type="Pfam" id="PF01339">
    <property type="entry name" value="CheB_methylest"/>
    <property type="match status" value="1"/>
</dbReference>
<dbReference type="Gene3D" id="3.40.50.180">
    <property type="entry name" value="Methylesterase CheB, C-terminal domain"/>
    <property type="match status" value="1"/>
</dbReference>
<dbReference type="InterPro" id="IPR000780">
    <property type="entry name" value="CheR_MeTrfase"/>
</dbReference>
<keyword evidence="5" id="KW-0949">S-adenosyl-L-methionine</keyword>
<dbReference type="InterPro" id="IPR022641">
    <property type="entry name" value="CheR_N"/>
</dbReference>
<evidence type="ECO:0000256" key="3">
    <source>
        <dbReference type="ARBA" id="ARBA00022603"/>
    </source>
</evidence>
<dbReference type="Gene3D" id="1.10.287.130">
    <property type="match status" value="1"/>
</dbReference>
<keyword evidence="10" id="KW-0378">Hydrolase</keyword>
<dbReference type="InterPro" id="IPR013656">
    <property type="entry name" value="PAS_4"/>
</dbReference>
<gene>
    <name evidence="17" type="ordered locus">BATR1942_02185</name>
</gene>
<dbReference type="Proteomes" id="UP000006867">
    <property type="component" value="Chromosome"/>
</dbReference>
<dbReference type="InterPro" id="IPR050903">
    <property type="entry name" value="Bact_Chemotaxis_MeTrfase"/>
</dbReference>
<dbReference type="CDD" id="cd00082">
    <property type="entry name" value="HisKA"/>
    <property type="match status" value="1"/>
</dbReference>
<keyword evidence="8" id="KW-0067">ATP-binding</keyword>
<keyword evidence="9" id="KW-0902">Two-component regulatory system</keyword>
<dbReference type="Gene3D" id="1.10.155.10">
    <property type="entry name" value="Chemotaxis receptor methyltransferase CheR, N-terminal domain"/>
    <property type="match status" value="1"/>
</dbReference>
<feature type="domain" description="PAS" evidence="13">
    <location>
        <begin position="844"/>
        <end position="889"/>
    </location>
</feature>
<dbReference type="InterPro" id="IPR029063">
    <property type="entry name" value="SAM-dependent_MTases_sf"/>
</dbReference>
<proteinExistence type="predicted"/>
<dbReference type="Pfam" id="PF13596">
    <property type="entry name" value="PAS_10"/>
    <property type="match status" value="1"/>
</dbReference>
<dbReference type="PANTHER" id="PTHR24422:SF10">
    <property type="entry name" value="CHEMOTAXIS PROTEIN METHYLTRANSFERASE 2"/>
    <property type="match status" value="1"/>
</dbReference>
<dbReference type="InterPro" id="IPR000700">
    <property type="entry name" value="PAS-assoc_C"/>
</dbReference>
<keyword evidence="6" id="KW-0547">Nucleotide-binding</keyword>
<dbReference type="SUPFAM" id="SSF52738">
    <property type="entry name" value="Methylesterase CheB, C-terminal domain"/>
    <property type="match status" value="1"/>
</dbReference>
<keyword evidence="4" id="KW-0808">Transferase</keyword>
<dbReference type="InterPro" id="IPR035909">
    <property type="entry name" value="CheB_C"/>
</dbReference>
<keyword evidence="18" id="KW-1185">Reference proteome</keyword>
<feature type="domain" description="CheR-type methyltransferase" evidence="16">
    <location>
        <begin position="199"/>
        <end position="473"/>
    </location>
</feature>
<evidence type="ECO:0000256" key="4">
    <source>
        <dbReference type="ARBA" id="ARBA00022679"/>
    </source>
</evidence>
<evidence type="ECO:0000256" key="5">
    <source>
        <dbReference type="ARBA" id="ARBA00022691"/>
    </source>
</evidence>
<evidence type="ECO:0000259" key="12">
    <source>
        <dbReference type="PROSITE" id="PS50109"/>
    </source>
</evidence>
<evidence type="ECO:0000259" key="14">
    <source>
        <dbReference type="PROSITE" id="PS50113"/>
    </source>
</evidence>
<keyword evidence="7 17" id="KW-0418">Kinase</keyword>
<keyword evidence="3" id="KW-0489">Methyltransferase</keyword>
<evidence type="ECO:0000256" key="9">
    <source>
        <dbReference type="ARBA" id="ARBA00023012"/>
    </source>
</evidence>
<dbReference type="Gene3D" id="3.40.50.150">
    <property type="entry name" value="Vaccinia Virus protein VP39"/>
    <property type="match status" value="1"/>
</dbReference>
<protein>
    <submittedName>
        <fullName evidence="17">Signal transduction histidine kinase with CheB and CheR activity</fullName>
    </submittedName>
</protein>
<dbReference type="PANTHER" id="PTHR24422">
    <property type="entry name" value="CHEMOTAXIS PROTEIN METHYLTRANSFERASE"/>
    <property type="match status" value="1"/>
</dbReference>
<dbReference type="Pfam" id="PF00512">
    <property type="entry name" value="HisKA"/>
    <property type="match status" value="1"/>
</dbReference>
<feature type="active site" evidence="10">
    <location>
        <position position="145"/>
    </location>
</feature>
<dbReference type="GO" id="GO:0016301">
    <property type="term" value="F:kinase activity"/>
    <property type="evidence" value="ECO:0007669"/>
    <property type="project" value="UniProtKB-KW"/>
</dbReference>
<feature type="domain" description="CheB-type methylesterase" evidence="15">
    <location>
        <begin position="20"/>
        <end position="202"/>
    </location>
</feature>
<dbReference type="InterPro" id="IPR036890">
    <property type="entry name" value="HATPase_C_sf"/>
</dbReference>
<dbReference type="SUPFAM" id="SSF47757">
    <property type="entry name" value="Chemotaxis receptor methyltransferase CheR, N-terminal domain"/>
    <property type="match status" value="1"/>
</dbReference>
<dbReference type="Pfam" id="PF08448">
    <property type="entry name" value="PAS_4"/>
    <property type="match status" value="1"/>
</dbReference>
<dbReference type="SUPFAM" id="SSF55785">
    <property type="entry name" value="PYP-like sensor domain (PAS domain)"/>
    <property type="match status" value="2"/>
</dbReference>
<dbReference type="SUPFAM" id="SSF55874">
    <property type="entry name" value="ATPase domain of HSP90 chaperone/DNA topoisomerase II/histidine kinase"/>
    <property type="match status" value="1"/>
</dbReference>
<feature type="domain" description="PAC" evidence="14">
    <location>
        <begin position="911"/>
        <end position="963"/>
    </location>
</feature>
<dbReference type="PROSITE" id="PS50113">
    <property type="entry name" value="PAC"/>
    <property type="match status" value="1"/>
</dbReference>
<dbReference type="NCBIfam" id="TIGR00229">
    <property type="entry name" value="sensory_box"/>
    <property type="match status" value="1"/>
</dbReference>
<dbReference type="InterPro" id="IPR022642">
    <property type="entry name" value="CheR_C"/>
</dbReference>